<sequence>MGISMILVYEVESNQAMINLYGDSPFGRCLQPIDWEDLIKKGMLQYAKGDKEAIGIDIDPFPMVKVNMVTANLAKKLGSTIERKKQRDKDYVETDEESAKSQAIAQSNSNLIDNHVEQPIPVMRSQKLIWRSLNMLGISAVQFEYARHQCSAVQSESARQ</sequence>
<name>A0ACC0LMG4_RHOML</name>
<dbReference type="Proteomes" id="UP001062846">
    <property type="component" value="Chromosome 11"/>
</dbReference>
<keyword evidence="2" id="KW-1185">Reference proteome</keyword>
<gene>
    <name evidence="1" type="ORF">RHMOL_Rhmol11G0009300</name>
</gene>
<dbReference type="EMBL" id="CM046398">
    <property type="protein sequence ID" value="KAI8529885.1"/>
    <property type="molecule type" value="Genomic_DNA"/>
</dbReference>
<accession>A0ACC0LMG4</accession>
<reference evidence="1" key="1">
    <citation type="submission" date="2022-02" db="EMBL/GenBank/DDBJ databases">
        <title>Plant Genome Project.</title>
        <authorList>
            <person name="Zhang R.-G."/>
        </authorList>
    </citation>
    <scope>NUCLEOTIDE SEQUENCE</scope>
    <source>
        <strain evidence="1">AT1</strain>
    </source>
</reference>
<proteinExistence type="predicted"/>
<evidence type="ECO:0000313" key="1">
    <source>
        <dbReference type="EMBL" id="KAI8529885.1"/>
    </source>
</evidence>
<evidence type="ECO:0000313" key="2">
    <source>
        <dbReference type="Proteomes" id="UP001062846"/>
    </source>
</evidence>
<comment type="caution">
    <text evidence="1">The sequence shown here is derived from an EMBL/GenBank/DDBJ whole genome shotgun (WGS) entry which is preliminary data.</text>
</comment>
<organism evidence="1 2">
    <name type="scientific">Rhododendron molle</name>
    <name type="common">Chinese azalea</name>
    <name type="synonym">Azalea mollis</name>
    <dbReference type="NCBI Taxonomy" id="49168"/>
    <lineage>
        <taxon>Eukaryota</taxon>
        <taxon>Viridiplantae</taxon>
        <taxon>Streptophyta</taxon>
        <taxon>Embryophyta</taxon>
        <taxon>Tracheophyta</taxon>
        <taxon>Spermatophyta</taxon>
        <taxon>Magnoliopsida</taxon>
        <taxon>eudicotyledons</taxon>
        <taxon>Gunneridae</taxon>
        <taxon>Pentapetalae</taxon>
        <taxon>asterids</taxon>
        <taxon>Ericales</taxon>
        <taxon>Ericaceae</taxon>
        <taxon>Ericoideae</taxon>
        <taxon>Rhodoreae</taxon>
        <taxon>Rhododendron</taxon>
    </lineage>
</organism>
<protein>
    <submittedName>
        <fullName evidence="1">Uncharacterized protein</fullName>
    </submittedName>
</protein>